<dbReference type="Pfam" id="PF00474">
    <property type="entry name" value="SSF"/>
    <property type="match status" value="1"/>
</dbReference>
<feature type="transmembrane region" description="Helical" evidence="8">
    <location>
        <begin position="285"/>
        <end position="308"/>
    </location>
</feature>
<comment type="similarity">
    <text evidence="2 7">Belongs to the sodium:solute symporter (SSF) (TC 2.A.21) family.</text>
</comment>
<evidence type="ECO:0000256" key="7">
    <source>
        <dbReference type="RuleBase" id="RU362091"/>
    </source>
</evidence>
<evidence type="ECO:0000256" key="5">
    <source>
        <dbReference type="ARBA" id="ARBA00022989"/>
    </source>
</evidence>
<evidence type="ECO:0000256" key="6">
    <source>
        <dbReference type="ARBA" id="ARBA00023136"/>
    </source>
</evidence>
<feature type="transmembrane region" description="Helical" evidence="8">
    <location>
        <begin position="384"/>
        <end position="405"/>
    </location>
</feature>
<dbReference type="AlphaFoldDB" id="A0AAD5T614"/>
<feature type="transmembrane region" description="Helical" evidence="8">
    <location>
        <begin position="67"/>
        <end position="84"/>
    </location>
</feature>
<evidence type="ECO:0000313" key="9">
    <source>
        <dbReference type="EMBL" id="KAJ3131709.1"/>
    </source>
</evidence>
<name>A0AAD5T614_9FUNG</name>
<evidence type="ECO:0000256" key="2">
    <source>
        <dbReference type="ARBA" id="ARBA00006434"/>
    </source>
</evidence>
<feature type="transmembrane region" description="Helical" evidence="8">
    <location>
        <begin position="411"/>
        <end position="434"/>
    </location>
</feature>
<feature type="transmembrane region" description="Helical" evidence="8">
    <location>
        <begin position="328"/>
        <end position="352"/>
    </location>
</feature>
<dbReference type="InterPro" id="IPR050277">
    <property type="entry name" value="Sodium:Solute_Symporter"/>
</dbReference>
<feature type="transmembrane region" description="Helical" evidence="8">
    <location>
        <begin position="96"/>
        <end position="118"/>
    </location>
</feature>
<evidence type="ECO:0000256" key="1">
    <source>
        <dbReference type="ARBA" id="ARBA00004141"/>
    </source>
</evidence>
<feature type="transmembrane region" description="Helical" evidence="8">
    <location>
        <begin position="181"/>
        <end position="201"/>
    </location>
</feature>
<dbReference type="GO" id="GO:0005886">
    <property type="term" value="C:plasma membrane"/>
    <property type="evidence" value="ECO:0007669"/>
    <property type="project" value="TreeGrafter"/>
</dbReference>
<evidence type="ECO:0000313" key="10">
    <source>
        <dbReference type="Proteomes" id="UP001211907"/>
    </source>
</evidence>
<keyword evidence="6 8" id="KW-0472">Membrane</keyword>
<accession>A0AAD5T614</accession>
<feature type="transmembrane region" description="Helical" evidence="8">
    <location>
        <begin position="485"/>
        <end position="507"/>
    </location>
</feature>
<reference evidence="9" key="1">
    <citation type="submission" date="2020-05" db="EMBL/GenBank/DDBJ databases">
        <title>Phylogenomic resolution of chytrid fungi.</title>
        <authorList>
            <person name="Stajich J.E."/>
            <person name="Amses K."/>
            <person name="Simmons R."/>
            <person name="Seto K."/>
            <person name="Myers J."/>
            <person name="Bonds A."/>
            <person name="Quandt C.A."/>
            <person name="Barry K."/>
            <person name="Liu P."/>
            <person name="Grigoriev I."/>
            <person name="Longcore J.E."/>
            <person name="James T.Y."/>
        </authorList>
    </citation>
    <scope>NUCLEOTIDE SEQUENCE</scope>
    <source>
        <strain evidence="9">JEL0513</strain>
    </source>
</reference>
<protein>
    <submittedName>
        <fullName evidence="9">Uncharacterized protein</fullName>
    </submittedName>
</protein>
<gene>
    <name evidence="9" type="ORF">HK100_006077</name>
</gene>
<dbReference type="PROSITE" id="PS50283">
    <property type="entry name" value="NA_SOLUT_SYMP_3"/>
    <property type="match status" value="1"/>
</dbReference>
<dbReference type="EMBL" id="JADGJH010000282">
    <property type="protein sequence ID" value="KAJ3131709.1"/>
    <property type="molecule type" value="Genomic_DNA"/>
</dbReference>
<feature type="transmembrane region" description="Helical" evidence="8">
    <location>
        <begin position="208"/>
        <end position="226"/>
    </location>
</feature>
<dbReference type="PANTHER" id="PTHR48086">
    <property type="entry name" value="SODIUM/PROLINE SYMPORTER-RELATED"/>
    <property type="match status" value="1"/>
</dbReference>
<sequence length="544" mass="58724">MDPFFDSTNFTGNGTFLDTQSAKTGVGLCLAAYIVYGCVALGIAIFRPHANKSTDFFITARNSQSTLWSACSWFASAMGAWTLYGPASLVADPYYGTGIIGLAVYAIFTGLPLVMLAYGGSSVRDNVPQATSVSSYARWRFGIVAQVFVLFVVLLSLILGLVAEYQAIGGIFQTFFGVSPYVPLLTGGIITMIYTSVGGLYVSIITDFFQTIVVWILTAFFVIYMAVSFKGEPLGPLPEYLGVTDLGWETLATLMLPFICSTFYGEAFWQRVWSAENNNSLRRGAIIGGGMATIVIFILGFGGILAFWSGRANINSENPNNSSYAFFYAFADSKTGMISSAVVVVIILFASIMNESAIDSMQNAISDTVTSTFIGLFGIHIQPIYVRVVVLVANIPIMAGAAYLTTSNVSILNAYGITNMSTTMTFAPLAAGLIPQLNKYLTTFSAIGACFGSFIATTIYAYNAYGNLYDGMTALWWTSAYDYRGFITAFFSSIACIPLFIGIELLVRYFLGKPIQEFVPVPQAATEVKSLQALDAKVSDLLKA</sequence>
<feature type="transmembrane region" description="Helical" evidence="8">
    <location>
        <begin position="139"/>
        <end position="161"/>
    </location>
</feature>
<dbReference type="InterPro" id="IPR038377">
    <property type="entry name" value="Na/Glc_symporter_sf"/>
</dbReference>
<keyword evidence="4 8" id="KW-0812">Transmembrane</keyword>
<organism evidence="9 10">
    <name type="scientific">Physocladia obscura</name>
    <dbReference type="NCBI Taxonomy" id="109957"/>
    <lineage>
        <taxon>Eukaryota</taxon>
        <taxon>Fungi</taxon>
        <taxon>Fungi incertae sedis</taxon>
        <taxon>Chytridiomycota</taxon>
        <taxon>Chytridiomycota incertae sedis</taxon>
        <taxon>Chytridiomycetes</taxon>
        <taxon>Chytridiales</taxon>
        <taxon>Chytriomycetaceae</taxon>
        <taxon>Physocladia</taxon>
    </lineage>
</organism>
<dbReference type="PANTHER" id="PTHR48086:SF10">
    <property type="entry name" value="AGR155CP"/>
    <property type="match status" value="1"/>
</dbReference>
<dbReference type="InterPro" id="IPR001734">
    <property type="entry name" value="Na/solute_symporter"/>
</dbReference>
<keyword evidence="10" id="KW-1185">Reference proteome</keyword>
<evidence type="ECO:0000256" key="4">
    <source>
        <dbReference type="ARBA" id="ARBA00022692"/>
    </source>
</evidence>
<dbReference type="Gene3D" id="1.20.1730.10">
    <property type="entry name" value="Sodium/glucose cotransporter"/>
    <property type="match status" value="1"/>
</dbReference>
<dbReference type="GO" id="GO:0015606">
    <property type="term" value="F:spermidine transmembrane transporter activity"/>
    <property type="evidence" value="ECO:0007669"/>
    <property type="project" value="TreeGrafter"/>
</dbReference>
<comment type="caution">
    <text evidence="9">The sequence shown here is derived from an EMBL/GenBank/DDBJ whole genome shotgun (WGS) entry which is preliminary data.</text>
</comment>
<proteinExistence type="inferred from homology"/>
<feature type="transmembrane region" description="Helical" evidence="8">
    <location>
        <begin position="246"/>
        <end position="264"/>
    </location>
</feature>
<keyword evidence="5 8" id="KW-1133">Transmembrane helix</keyword>
<dbReference type="Proteomes" id="UP001211907">
    <property type="component" value="Unassembled WGS sequence"/>
</dbReference>
<keyword evidence="3" id="KW-0813">Transport</keyword>
<feature type="transmembrane region" description="Helical" evidence="8">
    <location>
        <begin position="25"/>
        <end position="46"/>
    </location>
</feature>
<comment type="subcellular location">
    <subcellularLocation>
        <location evidence="1">Membrane</location>
        <topology evidence="1">Multi-pass membrane protein</topology>
    </subcellularLocation>
</comment>
<feature type="transmembrane region" description="Helical" evidence="8">
    <location>
        <begin position="441"/>
        <end position="465"/>
    </location>
</feature>
<evidence type="ECO:0000256" key="8">
    <source>
        <dbReference type="SAM" id="Phobius"/>
    </source>
</evidence>
<evidence type="ECO:0000256" key="3">
    <source>
        <dbReference type="ARBA" id="ARBA00022448"/>
    </source>
</evidence>